<keyword evidence="1" id="KW-0812">Transmembrane</keyword>
<dbReference type="EMBL" id="QFRA01000003">
    <property type="protein sequence ID" value="PZR06177.1"/>
    <property type="molecule type" value="Genomic_DNA"/>
</dbReference>
<protein>
    <submittedName>
        <fullName evidence="2">Uncharacterized protein</fullName>
    </submittedName>
</protein>
<gene>
    <name evidence="2" type="ORF">DI525_02460</name>
</gene>
<comment type="caution">
    <text evidence="2">The sequence shown here is derived from an EMBL/GenBank/DDBJ whole genome shotgun (WGS) entry which is preliminary data.</text>
</comment>
<evidence type="ECO:0000256" key="1">
    <source>
        <dbReference type="SAM" id="Phobius"/>
    </source>
</evidence>
<proteinExistence type="predicted"/>
<evidence type="ECO:0000313" key="2">
    <source>
        <dbReference type="EMBL" id="PZR06177.1"/>
    </source>
</evidence>
<keyword evidence="1" id="KW-0472">Membrane</keyword>
<sequence length="310" mass="31355">MIKLSGMNTKSLSLCETATPGHHGVTARTRRVAASSLAIMASTALVLGGANVAMAHPTSMPEHPADTTLASAIDGVHHDAHRLVKAEAAKESAANAAQAARKNDRIDAIHGHAKESVGTVVTPVYDSLTSTYGTVTQANADTATHIASTANSVREQSEAHHNPVGARIADTVTQSTAAASNDFAGAQLAVHNAAGSAVDNAVSAANQTIDGVTDGAHASVDNRATRKQASIDAEAAQANEVIHHVSDAAQVAGNQFATAIGAAQNVAPGAVKFARQAVVSTVNQFDQVLINTGTQLGAPSVAHQGPAPAH</sequence>
<feature type="transmembrane region" description="Helical" evidence="1">
    <location>
        <begin position="32"/>
        <end position="54"/>
    </location>
</feature>
<evidence type="ECO:0000313" key="3">
    <source>
        <dbReference type="Proteomes" id="UP000249432"/>
    </source>
</evidence>
<dbReference type="AlphaFoldDB" id="A0A2W5SWR1"/>
<reference evidence="2 3" key="1">
    <citation type="submission" date="2017-08" db="EMBL/GenBank/DDBJ databases">
        <title>Infants hospitalized years apart are colonized by the same room-sourced microbial strains.</title>
        <authorList>
            <person name="Brooks B."/>
            <person name="Olm M.R."/>
            <person name="Firek B.A."/>
            <person name="Baker R."/>
            <person name="Thomas B.C."/>
            <person name="Morowitz M.J."/>
            <person name="Banfield J.F."/>
        </authorList>
    </citation>
    <scope>NUCLEOTIDE SEQUENCE [LARGE SCALE GENOMIC DNA]</scope>
    <source>
        <strain evidence="2">S2_003_000_R1_3</strain>
    </source>
</reference>
<name>A0A2W5SWR1_9CORY</name>
<accession>A0A2W5SWR1</accession>
<keyword evidence="1" id="KW-1133">Transmembrane helix</keyword>
<dbReference type="Proteomes" id="UP000249432">
    <property type="component" value="Unassembled WGS sequence"/>
</dbReference>
<organism evidence="2 3">
    <name type="scientific">Corynebacterium kroppenstedtii</name>
    <dbReference type="NCBI Taxonomy" id="161879"/>
    <lineage>
        <taxon>Bacteria</taxon>
        <taxon>Bacillati</taxon>
        <taxon>Actinomycetota</taxon>
        <taxon>Actinomycetes</taxon>
        <taxon>Mycobacteriales</taxon>
        <taxon>Corynebacteriaceae</taxon>
        <taxon>Corynebacterium</taxon>
    </lineage>
</organism>